<dbReference type="InterPro" id="IPR035996">
    <property type="entry name" value="4pyrrol_Methylase_sf"/>
</dbReference>
<proteinExistence type="predicted"/>
<accession>A0ABV7U522</accession>
<dbReference type="PIRSF" id="PIRSF036428">
    <property type="entry name" value="CobL"/>
    <property type="match status" value="1"/>
</dbReference>
<evidence type="ECO:0000256" key="2">
    <source>
        <dbReference type="ARBA" id="ARBA00022573"/>
    </source>
</evidence>
<dbReference type="Gene3D" id="3.40.1010.10">
    <property type="entry name" value="Cobalt-precorrin-4 Transmethylase, Domain 1"/>
    <property type="match status" value="1"/>
</dbReference>
<keyword evidence="8" id="KW-1185">Reference proteome</keyword>
<comment type="caution">
    <text evidence="7">The sequence shown here is derived from an EMBL/GenBank/DDBJ whole genome shotgun (WGS) entry which is preliminary data.</text>
</comment>
<name>A0ABV7U522_9RHOB</name>
<dbReference type="EMBL" id="JBHRXY010000008">
    <property type="protein sequence ID" value="MFC3630065.1"/>
    <property type="molecule type" value="Genomic_DNA"/>
</dbReference>
<dbReference type="NCBIfam" id="TIGR02469">
    <property type="entry name" value="CbiT"/>
    <property type="match status" value="1"/>
</dbReference>
<evidence type="ECO:0000256" key="1">
    <source>
        <dbReference type="ARBA" id="ARBA00004953"/>
    </source>
</evidence>
<evidence type="ECO:0000313" key="8">
    <source>
        <dbReference type="Proteomes" id="UP001595539"/>
    </source>
</evidence>
<dbReference type="InterPro" id="IPR029063">
    <property type="entry name" value="SAM-dependent_MTases_sf"/>
</dbReference>
<dbReference type="PANTHER" id="PTHR43182:SF1">
    <property type="entry name" value="COBALT-PRECORRIN-7 C(5)-METHYLTRANSFERASE"/>
    <property type="match status" value="1"/>
</dbReference>
<gene>
    <name evidence="7" type="primary">cbiE</name>
    <name evidence="7" type="ORF">ACFOM8_11485</name>
</gene>
<dbReference type="Pfam" id="PF00590">
    <property type="entry name" value="TP_methylase"/>
    <property type="match status" value="1"/>
</dbReference>
<evidence type="ECO:0000256" key="3">
    <source>
        <dbReference type="ARBA" id="ARBA00022603"/>
    </source>
</evidence>
<dbReference type="Proteomes" id="UP001595539">
    <property type="component" value="Unassembled WGS sequence"/>
</dbReference>
<evidence type="ECO:0000256" key="4">
    <source>
        <dbReference type="ARBA" id="ARBA00022679"/>
    </source>
</evidence>
<evidence type="ECO:0000313" key="7">
    <source>
        <dbReference type="EMBL" id="MFC3630065.1"/>
    </source>
</evidence>
<keyword evidence="2" id="KW-0169">Cobalamin biosynthesis</keyword>
<evidence type="ECO:0000259" key="6">
    <source>
        <dbReference type="Pfam" id="PF00590"/>
    </source>
</evidence>
<dbReference type="RefSeq" id="WP_377761486.1">
    <property type="nucleotide sequence ID" value="NZ_JBHRXY010000008.1"/>
</dbReference>
<feature type="domain" description="Tetrapyrrole methylase" evidence="6">
    <location>
        <begin position="7"/>
        <end position="190"/>
    </location>
</feature>
<dbReference type="CDD" id="cd11644">
    <property type="entry name" value="Precorrin-6Y-MT"/>
    <property type="match status" value="1"/>
</dbReference>
<dbReference type="InterPro" id="IPR014008">
    <property type="entry name" value="Cbl_synth_MTase_CbiT"/>
</dbReference>
<evidence type="ECO:0000256" key="5">
    <source>
        <dbReference type="ARBA" id="ARBA00022691"/>
    </source>
</evidence>
<dbReference type="Gene3D" id="3.40.50.150">
    <property type="entry name" value="Vaccinia Virus protein VP39"/>
    <property type="match status" value="1"/>
</dbReference>
<dbReference type="InterPro" id="IPR006365">
    <property type="entry name" value="Cbl_synth_CobL"/>
</dbReference>
<sequence length="399" mass="41399">MAEAPWLTILGLGEDGPDGLPPASRQALAAAEVVMGSSRHLALLPQTGAERIEWPVPFADGLPVLTALRGRRVVALASGDPFWFGAGSVIARTLGRNEWRALPGPSTFSLAAARLGWPLETTLCLGLHAAPLSRLRPQLAPGVRAILLLRDGAAVEALAGYLAGEGFGASRLTVLEALGGPAERITGARADALPAAAFAHPVAVAVTVEGGGPVVPCASGIDDALFDSDGQMTKRPVRALALSALAPRPGEMLWDIGGGSGSIVIEWLLSHRGTQAVSIEARADRAARIRANADRLGVDRLRVVQGIAPDALDGLATPQAVFVGGGLSEPLLTDLTGRLSPGTRLVAHAVTLESEALLTHCAHRLGGDLLRIALSEATPLGSRRGWRSAFPVVQWRVTL</sequence>
<keyword evidence="5" id="KW-0949">S-adenosyl-L-methionine</keyword>
<keyword evidence="4" id="KW-0808">Transferase</keyword>
<dbReference type="PANTHER" id="PTHR43182">
    <property type="entry name" value="COBALT-PRECORRIN-6B C(15)-METHYLTRANSFERASE (DECARBOXYLATING)"/>
    <property type="match status" value="1"/>
</dbReference>
<reference evidence="8" key="1">
    <citation type="journal article" date="2019" name="Int. J. Syst. Evol. Microbiol.">
        <title>The Global Catalogue of Microorganisms (GCM) 10K type strain sequencing project: providing services to taxonomists for standard genome sequencing and annotation.</title>
        <authorList>
            <consortium name="The Broad Institute Genomics Platform"/>
            <consortium name="The Broad Institute Genome Sequencing Center for Infectious Disease"/>
            <person name="Wu L."/>
            <person name="Ma J."/>
        </authorList>
    </citation>
    <scope>NUCLEOTIDE SEQUENCE [LARGE SCALE GENOMIC DNA]</scope>
    <source>
        <strain evidence="8">KCTC 42473</strain>
    </source>
</reference>
<organism evidence="7 8">
    <name type="scientific">Paracoccus angustae</name>
    <dbReference type="NCBI Taxonomy" id="1671480"/>
    <lineage>
        <taxon>Bacteria</taxon>
        <taxon>Pseudomonadati</taxon>
        <taxon>Pseudomonadota</taxon>
        <taxon>Alphaproteobacteria</taxon>
        <taxon>Rhodobacterales</taxon>
        <taxon>Paracoccaceae</taxon>
        <taxon>Paracoccus</taxon>
    </lineage>
</organism>
<keyword evidence="3" id="KW-0489">Methyltransferase</keyword>
<protein>
    <submittedName>
        <fullName evidence="7">Precorrin-6y C5,15-methyltransferase (Decarboxylating) subunit CbiE</fullName>
    </submittedName>
</protein>
<dbReference type="InterPro" id="IPR000878">
    <property type="entry name" value="4pyrrol_Mease"/>
</dbReference>
<comment type="pathway">
    <text evidence="1">Cofactor biosynthesis; adenosylcobalamin biosynthesis.</text>
</comment>
<dbReference type="NCBIfam" id="TIGR02467">
    <property type="entry name" value="CbiE"/>
    <property type="match status" value="1"/>
</dbReference>
<dbReference type="InterPro" id="IPR012818">
    <property type="entry name" value="CbiE"/>
</dbReference>
<dbReference type="SUPFAM" id="SSF53790">
    <property type="entry name" value="Tetrapyrrole methylase"/>
    <property type="match status" value="1"/>
</dbReference>
<dbReference type="SUPFAM" id="SSF53335">
    <property type="entry name" value="S-adenosyl-L-methionine-dependent methyltransferases"/>
    <property type="match status" value="1"/>
</dbReference>
<dbReference type="InterPro" id="IPR014777">
    <property type="entry name" value="4pyrrole_Mease_sub1"/>
</dbReference>
<dbReference type="InterPro" id="IPR050714">
    <property type="entry name" value="Cobalamin_biosynth_MTase"/>
</dbReference>